<dbReference type="Gene3D" id="3.30.450.20">
    <property type="entry name" value="PAS domain"/>
    <property type="match status" value="1"/>
</dbReference>
<dbReference type="CDD" id="cd00082">
    <property type="entry name" value="HisKA"/>
    <property type="match status" value="1"/>
</dbReference>
<dbReference type="Gene3D" id="1.10.287.130">
    <property type="match status" value="1"/>
</dbReference>
<dbReference type="EMBL" id="WHNP01000125">
    <property type="protein sequence ID" value="MPW23643.1"/>
    <property type="molecule type" value="Genomic_DNA"/>
</dbReference>
<dbReference type="AlphaFoldDB" id="A0A7X1NKF1"/>
<dbReference type="CDD" id="cd00130">
    <property type="entry name" value="PAS"/>
    <property type="match status" value="1"/>
</dbReference>
<proteinExistence type="predicted"/>
<dbReference type="Pfam" id="PF08447">
    <property type="entry name" value="PAS_3"/>
    <property type="match status" value="1"/>
</dbReference>
<dbReference type="NCBIfam" id="TIGR00229">
    <property type="entry name" value="sensory_box"/>
    <property type="match status" value="1"/>
</dbReference>
<dbReference type="Pfam" id="PF01590">
    <property type="entry name" value="GAF"/>
    <property type="match status" value="1"/>
</dbReference>
<dbReference type="InterPro" id="IPR052162">
    <property type="entry name" value="Sensor_kinase/Photoreceptor"/>
</dbReference>
<keyword evidence="5" id="KW-0418">Kinase</keyword>
<protein>
    <recommendedName>
        <fullName evidence="2">histidine kinase</fullName>
        <ecNumber evidence="2">2.7.13.3</ecNumber>
    </recommendedName>
</protein>
<keyword evidence="3" id="KW-0597">Phosphoprotein</keyword>
<dbReference type="InterPro" id="IPR003661">
    <property type="entry name" value="HisK_dim/P_dom"/>
</dbReference>
<evidence type="ECO:0000313" key="9">
    <source>
        <dbReference type="Proteomes" id="UP000484381"/>
    </source>
</evidence>
<dbReference type="Gene3D" id="3.30.450.40">
    <property type="match status" value="1"/>
</dbReference>
<evidence type="ECO:0000256" key="2">
    <source>
        <dbReference type="ARBA" id="ARBA00012438"/>
    </source>
</evidence>
<feature type="domain" description="PAC" evidence="7">
    <location>
        <begin position="389"/>
        <end position="440"/>
    </location>
</feature>
<dbReference type="PANTHER" id="PTHR43304">
    <property type="entry name" value="PHYTOCHROME-LIKE PROTEIN CPH1"/>
    <property type="match status" value="1"/>
</dbReference>
<comment type="catalytic activity">
    <reaction evidence="1">
        <text>ATP + protein L-histidine = ADP + protein N-phospho-L-histidine.</text>
        <dbReference type="EC" id="2.7.13.3"/>
    </reaction>
</comment>
<dbReference type="InterPro" id="IPR029016">
    <property type="entry name" value="GAF-like_dom_sf"/>
</dbReference>
<dbReference type="PRINTS" id="PR00344">
    <property type="entry name" value="BCTRLSENSOR"/>
</dbReference>
<evidence type="ECO:0000259" key="6">
    <source>
        <dbReference type="PROSITE" id="PS50109"/>
    </source>
</evidence>
<gene>
    <name evidence="8" type="ORF">GCT13_44775</name>
</gene>
<evidence type="ECO:0000256" key="5">
    <source>
        <dbReference type="ARBA" id="ARBA00022777"/>
    </source>
</evidence>
<dbReference type="GO" id="GO:0000155">
    <property type="term" value="F:phosphorelay sensor kinase activity"/>
    <property type="evidence" value="ECO:0007669"/>
    <property type="project" value="InterPro"/>
</dbReference>
<dbReference type="SUPFAM" id="SSF55781">
    <property type="entry name" value="GAF domain-like"/>
    <property type="match status" value="1"/>
</dbReference>
<dbReference type="SUPFAM" id="SSF55874">
    <property type="entry name" value="ATPase domain of HSP90 chaperone/DNA topoisomerase II/histidine kinase"/>
    <property type="match status" value="1"/>
</dbReference>
<dbReference type="InterPro" id="IPR013655">
    <property type="entry name" value="PAS_fold_3"/>
</dbReference>
<dbReference type="InterPro" id="IPR036890">
    <property type="entry name" value="HATPase_C_sf"/>
</dbReference>
<keyword evidence="9" id="KW-1185">Reference proteome</keyword>
<dbReference type="SUPFAM" id="SSF55785">
    <property type="entry name" value="PYP-like sensor domain (PAS domain)"/>
    <property type="match status" value="1"/>
</dbReference>
<dbReference type="InterPro" id="IPR003018">
    <property type="entry name" value="GAF"/>
</dbReference>
<evidence type="ECO:0000256" key="3">
    <source>
        <dbReference type="ARBA" id="ARBA00022553"/>
    </source>
</evidence>
<dbReference type="EC" id="2.7.13.3" evidence="2"/>
<dbReference type="PROSITE" id="PS50113">
    <property type="entry name" value="PAC"/>
    <property type="match status" value="1"/>
</dbReference>
<dbReference type="InterPro" id="IPR005467">
    <property type="entry name" value="His_kinase_dom"/>
</dbReference>
<evidence type="ECO:0000256" key="4">
    <source>
        <dbReference type="ARBA" id="ARBA00022679"/>
    </source>
</evidence>
<name>A0A7X1NKF1_9BURK</name>
<dbReference type="Proteomes" id="UP000484381">
    <property type="component" value="Unassembled WGS sequence"/>
</dbReference>
<evidence type="ECO:0000256" key="1">
    <source>
        <dbReference type="ARBA" id="ARBA00000085"/>
    </source>
</evidence>
<evidence type="ECO:0000259" key="7">
    <source>
        <dbReference type="PROSITE" id="PS50113"/>
    </source>
</evidence>
<sequence length="680" mass="75443">MRNSNSDGARVRAILMVESESIIPPETLDRWQSIVDVLADIIQVPAALIMRLRGDCIEVLVSSNTSGNPYTPGHSELIWNSGLYCERVLNTQARLLVNNALLDPEWCDNPDVKLRMISYLGLPIFWPDRKPFGTICVLDSRENGYNVVCERLISQFRDIVEQHLETICSTARYRANGLKDQKAPRKDIATSPEYLRVFVGDATDGLILYDDAGQIKDISKQPCQLIGRSHQQLADGCINDLRVRYENQWHSVAWKSAKNVKVATIPSACVPNIDQTKHSDIRFSCRATERHKAFLGVFHQARARFDADRISPKRLATAIDDQRIALVGTWRWNVRRDEFFGSEECARILGVKRYGSRLSYDAVIALTHPDDRRRVAEELQHAMSGLVPFRIETRVLRTKDTECIVEVAGRPIVSRNGKSGFLGTLSDVTERVHAKNTLYATQAALASALRSSAIGELAGSVVHEISQPLGVIANYAGTMRRWLDRAEPDLLEVRDAAYGLIEAAVKAGEIAARLKAIARTPSVKMSKIDLDAAIGEVLALAKHDVQLHGAVLSTNLQVRGTAVCADKARVQQVMLNMVFRAMRAMASMSGRTKKLLISSERVSEEFVRVTVEDNGVSLNNEDFERIFEPLPTARPDDMGMGLSVCRSIIEAQGGRVWVKSGSAGGTILCLELRSYAPEGQ</sequence>
<dbReference type="Gene3D" id="3.30.565.10">
    <property type="entry name" value="Histidine kinase-like ATPase, C-terminal domain"/>
    <property type="match status" value="1"/>
</dbReference>
<dbReference type="RefSeq" id="WP_152768114.1">
    <property type="nucleotide sequence ID" value="NZ_WHNP01000125.1"/>
</dbReference>
<dbReference type="InterPro" id="IPR004358">
    <property type="entry name" value="Sig_transdc_His_kin-like_C"/>
</dbReference>
<dbReference type="InterPro" id="IPR000700">
    <property type="entry name" value="PAS-assoc_C"/>
</dbReference>
<keyword evidence="4" id="KW-0808">Transferase</keyword>
<dbReference type="PROSITE" id="PS50109">
    <property type="entry name" value="HIS_KIN"/>
    <property type="match status" value="1"/>
</dbReference>
<dbReference type="SMART" id="SM00387">
    <property type="entry name" value="HATPase_c"/>
    <property type="match status" value="1"/>
</dbReference>
<dbReference type="InterPro" id="IPR003594">
    <property type="entry name" value="HATPase_dom"/>
</dbReference>
<comment type="caution">
    <text evidence="8">The sequence shown here is derived from an EMBL/GenBank/DDBJ whole genome shotgun (WGS) entry which is preliminary data.</text>
</comment>
<dbReference type="SMART" id="SM00065">
    <property type="entry name" value="GAF"/>
    <property type="match status" value="1"/>
</dbReference>
<dbReference type="PANTHER" id="PTHR43304:SF1">
    <property type="entry name" value="PAC DOMAIN-CONTAINING PROTEIN"/>
    <property type="match status" value="1"/>
</dbReference>
<organism evidence="8 9">
    <name type="scientific">Paraburkholderia franconis</name>
    <dbReference type="NCBI Taxonomy" id="2654983"/>
    <lineage>
        <taxon>Bacteria</taxon>
        <taxon>Pseudomonadati</taxon>
        <taxon>Pseudomonadota</taxon>
        <taxon>Betaproteobacteria</taxon>
        <taxon>Burkholderiales</taxon>
        <taxon>Burkholderiaceae</taxon>
        <taxon>Paraburkholderia</taxon>
    </lineage>
</organism>
<reference evidence="8 9" key="1">
    <citation type="submission" date="2019-10" db="EMBL/GenBank/DDBJ databases">
        <title>Paraburkholderia sp. isolated from nodules of Mimosa pudica from Brazilian Atlantic Forest soils.</title>
        <authorList>
            <person name="Paulitsch F."/>
            <person name="Hungria M."/>
            <person name="Dall'Agnol R."/>
        </authorList>
    </citation>
    <scope>NUCLEOTIDE SEQUENCE [LARGE SCALE GENOMIC DNA]</scope>
    <source>
        <strain evidence="8 9">CNPSo 3157</strain>
    </source>
</reference>
<dbReference type="Pfam" id="PF02518">
    <property type="entry name" value="HATPase_c"/>
    <property type="match status" value="1"/>
</dbReference>
<dbReference type="InterPro" id="IPR035965">
    <property type="entry name" value="PAS-like_dom_sf"/>
</dbReference>
<dbReference type="InterPro" id="IPR000014">
    <property type="entry name" value="PAS"/>
</dbReference>
<evidence type="ECO:0000313" key="8">
    <source>
        <dbReference type="EMBL" id="MPW23643.1"/>
    </source>
</evidence>
<feature type="domain" description="Histidine kinase" evidence="6">
    <location>
        <begin position="460"/>
        <end position="676"/>
    </location>
</feature>
<accession>A0A7X1NKF1</accession>